<evidence type="ECO:0000313" key="2">
    <source>
        <dbReference type="EMBL" id="OGM17972.1"/>
    </source>
</evidence>
<name>A0A1F7XSF7_9BACT</name>
<organism evidence="2 3">
    <name type="scientific">Candidatus Woesebacteria bacterium RIFCSPHIGHO2_01_FULL_37_10</name>
    <dbReference type="NCBI Taxonomy" id="1802489"/>
    <lineage>
        <taxon>Bacteria</taxon>
        <taxon>Candidatus Woeseibacteriota</taxon>
    </lineage>
</organism>
<accession>A0A1F7XSF7</accession>
<keyword evidence="1" id="KW-0472">Membrane</keyword>
<dbReference type="EMBL" id="MGGB01000062">
    <property type="protein sequence ID" value="OGM17972.1"/>
    <property type="molecule type" value="Genomic_DNA"/>
</dbReference>
<protein>
    <recommendedName>
        <fullName evidence="4">POTRA domain-containing protein</fullName>
    </recommendedName>
</protein>
<keyword evidence="1" id="KW-1133">Transmembrane helix</keyword>
<evidence type="ECO:0000313" key="3">
    <source>
        <dbReference type="Proteomes" id="UP000178446"/>
    </source>
</evidence>
<sequence>MSKYIFVFIFVIISLVMIIPRLIRINDIDCKSQKNGCTEEIQRNLSDLEGQKYIVVIKNIDKVLTASNTIDKYYFQYKFPDRITIDIILKEVKYALKPDNSNWNILVSLDGKVIKLTEEGSVKPVLISNKSLNVGDTLDKPTLNYLKIAHLVGLSSKFDKAQIKSDGLYITLENGIIVVFPEGDPEILVGSFNLIDSRLNKVMEEFKMTEVKIIDLRFKNPIIK</sequence>
<evidence type="ECO:0000256" key="1">
    <source>
        <dbReference type="SAM" id="Phobius"/>
    </source>
</evidence>
<proteinExistence type="predicted"/>
<keyword evidence="1" id="KW-0812">Transmembrane</keyword>
<gene>
    <name evidence="2" type="ORF">A2685_00045</name>
</gene>
<dbReference type="Proteomes" id="UP000178446">
    <property type="component" value="Unassembled WGS sequence"/>
</dbReference>
<reference evidence="2 3" key="1">
    <citation type="journal article" date="2016" name="Nat. Commun.">
        <title>Thousands of microbial genomes shed light on interconnected biogeochemical processes in an aquifer system.</title>
        <authorList>
            <person name="Anantharaman K."/>
            <person name="Brown C.T."/>
            <person name="Hug L.A."/>
            <person name="Sharon I."/>
            <person name="Castelle C.J."/>
            <person name="Probst A.J."/>
            <person name="Thomas B.C."/>
            <person name="Singh A."/>
            <person name="Wilkins M.J."/>
            <person name="Karaoz U."/>
            <person name="Brodie E.L."/>
            <person name="Williams K.H."/>
            <person name="Hubbard S.S."/>
            <person name="Banfield J.F."/>
        </authorList>
    </citation>
    <scope>NUCLEOTIDE SEQUENCE [LARGE SCALE GENOMIC DNA]</scope>
</reference>
<evidence type="ECO:0008006" key="4">
    <source>
        <dbReference type="Google" id="ProtNLM"/>
    </source>
</evidence>
<feature type="transmembrane region" description="Helical" evidence="1">
    <location>
        <begin position="6"/>
        <end position="23"/>
    </location>
</feature>
<dbReference type="AlphaFoldDB" id="A0A1F7XSF7"/>
<comment type="caution">
    <text evidence="2">The sequence shown here is derived from an EMBL/GenBank/DDBJ whole genome shotgun (WGS) entry which is preliminary data.</text>
</comment>